<evidence type="ECO:0000313" key="3">
    <source>
        <dbReference type="Proteomes" id="UP000193498"/>
    </source>
</evidence>
<protein>
    <submittedName>
        <fullName evidence="2">TPR-like protein</fullName>
    </submittedName>
</protein>
<dbReference type="PANTHER" id="PTHR28142">
    <property type="entry name" value="MITOCHONDRIAL INNER MEMBRANE I-AAA PROTEASE SUPERCOMPLEX SUBUNIT MGR3-RELATED"/>
    <property type="match status" value="1"/>
</dbReference>
<dbReference type="Pfam" id="PF13181">
    <property type="entry name" value="TPR_8"/>
    <property type="match status" value="2"/>
</dbReference>
<dbReference type="InParanoid" id="A0A1Y1X2I9"/>
<feature type="coiled-coil region" evidence="1">
    <location>
        <begin position="398"/>
        <end position="425"/>
    </location>
</feature>
<proteinExistence type="predicted"/>
<dbReference type="Gene3D" id="1.25.40.10">
    <property type="entry name" value="Tetratricopeptide repeat domain"/>
    <property type="match status" value="2"/>
</dbReference>
<sequence>MFARLISHASRTTNPTSNFVGFSRAGSKNFTTLGASMLTKRFEQKSVVRPNWATRRSLISVRQTAHPTPRLSPFVKKWFVYLPLDTLKVIILGGTSIFLTGYVVWKGTHIYIEHYAHPTSPNLNETARKLLRGAYVREEVAPDPYIAVTYLNTALKIASEDQNLPDNSPEVTNILVRLGRALHKAFLWDEAIETYERAWKAADSPETQELRIRLSRYLGDIHMRLGNYQEAEKYLVLGIQMSKELREKNSKLSNTPQVPGPQELGIMVAMANMYALQQNYEYALPLYVGVLRKIKEYKEAQKLDTSMPIKGSKEEDVTCLDAIVMGHLAEVFYGMKKNEEAISWAKNALKLAKKGVSVKECEECASVVSHNLGLIYEIKDDKEQAFSYFVQAVSHATTARDKNSAMRYRRDLNRLEQELAALESEDSESN</sequence>
<gene>
    <name evidence="2" type="ORF">K493DRAFT_362544</name>
</gene>
<comment type="caution">
    <text evidence="2">The sequence shown here is derived from an EMBL/GenBank/DDBJ whole genome shotgun (WGS) entry which is preliminary data.</text>
</comment>
<dbReference type="PANTHER" id="PTHR28142:SF1">
    <property type="entry name" value="MITOCHONDRIAL INNER MEMBRANE I-AAA PROTEASE SUPERCOMPLEX SUBUNIT MGR3-RELATED"/>
    <property type="match status" value="1"/>
</dbReference>
<accession>A0A1Y1X2I9</accession>
<dbReference type="EMBL" id="MCFE01000774">
    <property type="protein sequence ID" value="ORX79616.1"/>
    <property type="molecule type" value="Genomic_DNA"/>
</dbReference>
<name>A0A1Y1X2I9_9FUNG</name>
<dbReference type="InterPro" id="IPR019734">
    <property type="entry name" value="TPR_rpt"/>
</dbReference>
<keyword evidence="1" id="KW-0175">Coiled coil</keyword>
<dbReference type="InterPro" id="IPR011990">
    <property type="entry name" value="TPR-like_helical_dom_sf"/>
</dbReference>
<keyword evidence="3" id="KW-1185">Reference proteome</keyword>
<dbReference type="AlphaFoldDB" id="A0A1Y1X2I9"/>
<dbReference type="Proteomes" id="UP000193498">
    <property type="component" value="Unassembled WGS sequence"/>
</dbReference>
<dbReference type="SMART" id="SM00028">
    <property type="entry name" value="TPR"/>
    <property type="match status" value="4"/>
</dbReference>
<organism evidence="2 3">
    <name type="scientific">Basidiobolus meristosporus CBS 931.73</name>
    <dbReference type="NCBI Taxonomy" id="1314790"/>
    <lineage>
        <taxon>Eukaryota</taxon>
        <taxon>Fungi</taxon>
        <taxon>Fungi incertae sedis</taxon>
        <taxon>Zoopagomycota</taxon>
        <taxon>Entomophthoromycotina</taxon>
        <taxon>Basidiobolomycetes</taxon>
        <taxon>Basidiobolales</taxon>
        <taxon>Basidiobolaceae</taxon>
        <taxon>Basidiobolus</taxon>
    </lineage>
</organism>
<dbReference type="FunCoup" id="A0A1Y1X2I9">
    <property type="interactions" value="45"/>
</dbReference>
<evidence type="ECO:0000256" key="1">
    <source>
        <dbReference type="SAM" id="Coils"/>
    </source>
</evidence>
<dbReference type="InterPro" id="IPR040201">
    <property type="entry name" value="Mrg3-like"/>
</dbReference>
<dbReference type="OrthoDB" id="10050400at2759"/>
<evidence type="ECO:0000313" key="2">
    <source>
        <dbReference type="EMBL" id="ORX79616.1"/>
    </source>
</evidence>
<dbReference type="SUPFAM" id="SSF48452">
    <property type="entry name" value="TPR-like"/>
    <property type="match status" value="1"/>
</dbReference>
<reference evidence="2 3" key="1">
    <citation type="submission" date="2016-07" db="EMBL/GenBank/DDBJ databases">
        <title>Pervasive Adenine N6-methylation of Active Genes in Fungi.</title>
        <authorList>
            <consortium name="DOE Joint Genome Institute"/>
            <person name="Mondo S.J."/>
            <person name="Dannebaum R.O."/>
            <person name="Kuo R.C."/>
            <person name="Labutti K."/>
            <person name="Haridas S."/>
            <person name="Kuo A."/>
            <person name="Salamov A."/>
            <person name="Ahrendt S.R."/>
            <person name="Lipzen A."/>
            <person name="Sullivan W."/>
            <person name="Andreopoulos W.B."/>
            <person name="Clum A."/>
            <person name="Lindquist E."/>
            <person name="Daum C."/>
            <person name="Ramamoorthy G.K."/>
            <person name="Gryganskyi A."/>
            <person name="Culley D."/>
            <person name="Magnuson J.K."/>
            <person name="James T.Y."/>
            <person name="O'Malley M.A."/>
            <person name="Stajich J.E."/>
            <person name="Spatafora J.W."/>
            <person name="Visel A."/>
            <person name="Grigoriev I.V."/>
        </authorList>
    </citation>
    <scope>NUCLEOTIDE SEQUENCE [LARGE SCALE GENOMIC DNA]</scope>
    <source>
        <strain evidence="2 3">CBS 931.73</strain>
    </source>
</reference>